<protein>
    <submittedName>
        <fullName evidence="1">Uncharacterized protein</fullName>
    </submittedName>
</protein>
<dbReference type="AlphaFoldDB" id="A0A9D1HQT6"/>
<name>A0A9D1HQT6_9FIRM</name>
<accession>A0A9D1HQT6</accession>
<gene>
    <name evidence="1" type="ORF">IAD15_09185</name>
</gene>
<evidence type="ECO:0000313" key="1">
    <source>
        <dbReference type="EMBL" id="HIU14227.1"/>
    </source>
</evidence>
<dbReference type="Proteomes" id="UP000824175">
    <property type="component" value="Unassembled WGS sequence"/>
</dbReference>
<evidence type="ECO:0000313" key="2">
    <source>
        <dbReference type="Proteomes" id="UP000824175"/>
    </source>
</evidence>
<comment type="caution">
    <text evidence="1">The sequence shown here is derived from an EMBL/GenBank/DDBJ whole genome shotgun (WGS) entry which is preliminary data.</text>
</comment>
<dbReference type="EMBL" id="DVMJ01000078">
    <property type="protein sequence ID" value="HIU14227.1"/>
    <property type="molecule type" value="Genomic_DNA"/>
</dbReference>
<sequence>MDLQDVVGYKDNTWISWIRSREELMDLIFVSEAKSNRSDYWSAFEAGCDYEETRYKQAQKRKRVYGVSLDVLFPRNATQAEIDMFVRIFMQSLDPEYKENIPYVYYRYGKGNGEYLKIVALQRVIYHEPVWIEKRYTQDYVYDSKTGKACSRDNPNAVVRKKGDLVIRNGEPVMVLQQCGLKKNRCFNCKCPDDKEIQTYFKKNLIDHIHEKVRNALAKINHLGVGKAKQVKKEKKTNRENVWQQVKRIKYNLLVSKINKKLSLYCYLVEQGKTWLEQDEMSALQNAYYSCANSLKAIFRQKSFKDGNLKYCFDIESHGDCAKRLSLTQFTENLNELKRYLIQNKLIVCEKKINAVLGDVFTHLTPGTYEL</sequence>
<proteinExistence type="predicted"/>
<reference evidence="1" key="2">
    <citation type="journal article" date="2021" name="PeerJ">
        <title>Extensive microbial diversity within the chicken gut microbiome revealed by metagenomics and culture.</title>
        <authorList>
            <person name="Gilroy R."/>
            <person name="Ravi A."/>
            <person name="Getino M."/>
            <person name="Pursley I."/>
            <person name="Horton D.L."/>
            <person name="Alikhan N.F."/>
            <person name="Baker D."/>
            <person name="Gharbi K."/>
            <person name="Hall N."/>
            <person name="Watson M."/>
            <person name="Adriaenssens E.M."/>
            <person name="Foster-Nyarko E."/>
            <person name="Jarju S."/>
            <person name="Secka A."/>
            <person name="Antonio M."/>
            <person name="Oren A."/>
            <person name="Chaudhuri R.R."/>
            <person name="La Ragione R."/>
            <person name="Hildebrand F."/>
            <person name="Pallen M.J."/>
        </authorList>
    </citation>
    <scope>NUCLEOTIDE SEQUENCE</scope>
    <source>
        <strain evidence="1">CHK195-11698</strain>
    </source>
</reference>
<reference evidence="1" key="1">
    <citation type="submission" date="2020-10" db="EMBL/GenBank/DDBJ databases">
        <authorList>
            <person name="Gilroy R."/>
        </authorList>
    </citation>
    <scope>NUCLEOTIDE SEQUENCE</scope>
    <source>
        <strain evidence="1">CHK195-11698</strain>
    </source>
</reference>
<organism evidence="1 2">
    <name type="scientific">Candidatus Fimiplasma intestinipullorum</name>
    <dbReference type="NCBI Taxonomy" id="2840825"/>
    <lineage>
        <taxon>Bacteria</taxon>
        <taxon>Bacillati</taxon>
        <taxon>Bacillota</taxon>
        <taxon>Clostridia</taxon>
        <taxon>Eubacteriales</taxon>
        <taxon>Candidatus Fimiplasma</taxon>
    </lineage>
</organism>